<dbReference type="SUPFAM" id="SSF47384">
    <property type="entry name" value="Homodimeric domain of signal transducing histidine kinase"/>
    <property type="match status" value="1"/>
</dbReference>
<dbReference type="InterPro" id="IPR003660">
    <property type="entry name" value="HAMP_dom"/>
</dbReference>
<evidence type="ECO:0000256" key="2">
    <source>
        <dbReference type="ARBA" id="ARBA00004314"/>
    </source>
</evidence>
<accession>A0A7X0VEH6</accession>
<dbReference type="Gene3D" id="1.10.8.500">
    <property type="entry name" value="HAMP domain in histidine kinase"/>
    <property type="match status" value="1"/>
</dbReference>
<evidence type="ECO:0000256" key="5">
    <source>
        <dbReference type="ARBA" id="ARBA00022475"/>
    </source>
</evidence>
<keyword evidence="5" id="KW-1003">Cell membrane</keyword>
<dbReference type="InterPro" id="IPR005467">
    <property type="entry name" value="His_kinase_dom"/>
</dbReference>
<keyword evidence="6" id="KW-0597">Phosphoprotein</keyword>
<keyword evidence="17" id="KW-1185">Reference proteome</keyword>
<dbReference type="SMART" id="SM00387">
    <property type="entry name" value="HATPase_c"/>
    <property type="match status" value="1"/>
</dbReference>
<dbReference type="Gene3D" id="3.30.450.20">
    <property type="entry name" value="PAS domain"/>
    <property type="match status" value="1"/>
</dbReference>
<evidence type="ECO:0000256" key="3">
    <source>
        <dbReference type="ARBA" id="ARBA00004651"/>
    </source>
</evidence>
<dbReference type="InterPro" id="IPR003594">
    <property type="entry name" value="HATPase_dom"/>
</dbReference>
<evidence type="ECO:0000256" key="1">
    <source>
        <dbReference type="ARBA" id="ARBA00000085"/>
    </source>
</evidence>
<evidence type="ECO:0000256" key="4">
    <source>
        <dbReference type="ARBA" id="ARBA00012438"/>
    </source>
</evidence>
<keyword evidence="12 13" id="KW-0472">Membrane</keyword>
<dbReference type="SUPFAM" id="SSF158472">
    <property type="entry name" value="HAMP domain-like"/>
    <property type="match status" value="1"/>
</dbReference>
<dbReference type="SMART" id="SM00388">
    <property type="entry name" value="HisKA"/>
    <property type="match status" value="1"/>
</dbReference>
<dbReference type="GO" id="GO:0007234">
    <property type="term" value="P:osmosensory signaling via phosphorelay pathway"/>
    <property type="evidence" value="ECO:0007669"/>
    <property type="project" value="TreeGrafter"/>
</dbReference>
<keyword evidence="11" id="KW-0902">Two-component regulatory system</keyword>
<sequence length="461" mass="50522">MGIRQRVAGSYLAVILTTVIILELFLIVSVKYYYLHNVERILTNQAEISASFFRQYFEGRDLEEQSGRLLSGFSENSAAQVQIVDASGRLLQDSNGLSGRENVMAMPDVKKAIGGFVGTWQGREPVTNEPVLSVSYPLQGSGRTVGAVRFVTSLTETYRTIKQVSAVLIAVGCIVVAIVAILGVFLSRSITRSIQELKRAAEKMGEGDFSIRVAKRADDELGTLADTLNLMAAKIGQTEQLKNDFISSVSHELRTPLTAIKGWTVTLRTADKESEEGLLRDGLEIIESESDRLARLVDELLDFSKRESGRIVLQPAPVHLPELLDRIAKQLTPRAERQRVSLRVHASDALPVIQADENRLKQVLINLVDNSLKFTPPDGSIRIEAFPDQGEVVIAVADTGSGIAERDLASVFQKFYKGEGKTGGSGLGLAISEQMIKLHNGRMHIDSELGKGTKVWIRLPG</sequence>
<keyword evidence="8" id="KW-0547">Nucleotide-binding</keyword>
<dbReference type="GO" id="GO:0030295">
    <property type="term" value="F:protein kinase activator activity"/>
    <property type="evidence" value="ECO:0007669"/>
    <property type="project" value="TreeGrafter"/>
</dbReference>
<dbReference type="InterPro" id="IPR036097">
    <property type="entry name" value="HisK_dim/P_sf"/>
</dbReference>
<dbReference type="Gene3D" id="1.10.287.130">
    <property type="match status" value="1"/>
</dbReference>
<dbReference type="GO" id="GO:0005886">
    <property type="term" value="C:plasma membrane"/>
    <property type="evidence" value="ECO:0007669"/>
    <property type="project" value="UniProtKB-SubCell"/>
</dbReference>
<evidence type="ECO:0000256" key="13">
    <source>
        <dbReference type="SAM" id="Phobius"/>
    </source>
</evidence>
<evidence type="ECO:0000256" key="9">
    <source>
        <dbReference type="ARBA" id="ARBA00022777"/>
    </source>
</evidence>
<keyword evidence="7" id="KW-0808">Transferase</keyword>
<dbReference type="PANTHER" id="PTHR42878:SF7">
    <property type="entry name" value="SENSOR HISTIDINE KINASE GLRK"/>
    <property type="match status" value="1"/>
</dbReference>
<proteinExistence type="predicted"/>
<dbReference type="CDD" id="cd00082">
    <property type="entry name" value="HisKA"/>
    <property type="match status" value="1"/>
</dbReference>
<dbReference type="PROSITE" id="PS50109">
    <property type="entry name" value="HIS_KIN"/>
    <property type="match status" value="1"/>
</dbReference>
<evidence type="ECO:0000313" key="17">
    <source>
        <dbReference type="Proteomes" id="UP000547209"/>
    </source>
</evidence>
<dbReference type="GO" id="GO:0005524">
    <property type="term" value="F:ATP binding"/>
    <property type="evidence" value="ECO:0007669"/>
    <property type="project" value="UniProtKB-KW"/>
</dbReference>
<feature type="domain" description="Histidine kinase" evidence="14">
    <location>
        <begin position="248"/>
        <end position="461"/>
    </location>
</feature>
<feature type="transmembrane region" description="Helical" evidence="13">
    <location>
        <begin position="12"/>
        <end position="34"/>
    </location>
</feature>
<dbReference type="PROSITE" id="PS50885">
    <property type="entry name" value="HAMP"/>
    <property type="match status" value="1"/>
</dbReference>
<dbReference type="GO" id="GO:0000155">
    <property type="term" value="F:phosphorelay sensor kinase activity"/>
    <property type="evidence" value="ECO:0007669"/>
    <property type="project" value="InterPro"/>
</dbReference>
<evidence type="ECO:0000256" key="11">
    <source>
        <dbReference type="ARBA" id="ARBA00023012"/>
    </source>
</evidence>
<evidence type="ECO:0000256" key="7">
    <source>
        <dbReference type="ARBA" id="ARBA00022679"/>
    </source>
</evidence>
<keyword evidence="10" id="KW-0067">ATP-binding</keyword>
<dbReference type="AlphaFoldDB" id="A0A7X0VEH6"/>
<dbReference type="FunFam" id="3.30.565.10:FF:000023">
    <property type="entry name" value="PAS domain-containing sensor histidine kinase"/>
    <property type="match status" value="1"/>
</dbReference>
<evidence type="ECO:0000256" key="6">
    <source>
        <dbReference type="ARBA" id="ARBA00022553"/>
    </source>
</evidence>
<dbReference type="GO" id="GO:0000156">
    <property type="term" value="F:phosphorelay response regulator activity"/>
    <property type="evidence" value="ECO:0007669"/>
    <property type="project" value="TreeGrafter"/>
</dbReference>
<dbReference type="GO" id="GO:0045121">
    <property type="term" value="C:membrane raft"/>
    <property type="evidence" value="ECO:0007669"/>
    <property type="project" value="UniProtKB-SubCell"/>
</dbReference>
<name>A0A7X0VEH6_9BACL</name>
<dbReference type="EMBL" id="JACJVP010000011">
    <property type="protein sequence ID" value="MBB6670721.1"/>
    <property type="molecule type" value="Genomic_DNA"/>
</dbReference>
<organism evidence="16 17">
    <name type="scientific">Cohnella nanjingensis</name>
    <dbReference type="NCBI Taxonomy" id="1387779"/>
    <lineage>
        <taxon>Bacteria</taxon>
        <taxon>Bacillati</taxon>
        <taxon>Bacillota</taxon>
        <taxon>Bacilli</taxon>
        <taxon>Bacillales</taxon>
        <taxon>Paenibacillaceae</taxon>
        <taxon>Cohnella</taxon>
    </lineage>
</organism>
<reference evidence="16 17" key="1">
    <citation type="submission" date="2020-08" db="EMBL/GenBank/DDBJ databases">
        <title>Cohnella phylogeny.</title>
        <authorList>
            <person name="Dunlap C."/>
        </authorList>
    </citation>
    <scope>NUCLEOTIDE SEQUENCE [LARGE SCALE GENOMIC DNA]</scope>
    <source>
        <strain evidence="16 17">DSM 28246</strain>
    </source>
</reference>
<evidence type="ECO:0000256" key="10">
    <source>
        <dbReference type="ARBA" id="ARBA00022840"/>
    </source>
</evidence>
<dbReference type="InterPro" id="IPR004358">
    <property type="entry name" value="Sig_transdc_His_kin-like_C"/>
</dbReference>
<dbReference type="CDD" id="cd06225">
    <property type="entry name" value="HAMP"/>
    <property type="match status" value="1"/>
</dbReference>
<dbReference type="RefSeq" id="WP_185142207.1">
    <property type="nucleotide sequence ID" value="NZ_JACJVP010000011.1"/>
</dbReference>
<comment type="subcellular location">
    <subcellularLocation>
        <location evidence="3">Cell membrane</location>
        <topology evidence="3">Multi-pass membrane protein</topology>
    </subcellularLocation>
    <subcellularLocation>
        <location evidence="2">Membrane raft</location>
        <topology evidence="2">Multi-pass membrane protein</topology>
    </subcellularLocation>
</comment>
<feature type="domain" description="HAMP" evidence="15">
    <location>
        <begin position="188"/>
        <end position="240"/>
    </location>
</feature>
<dbReference type="SUPFAM" id="SSF55874">
    <property type="entry name" value="ATPase domain of HSP90 chaperone/DNA topoisomerase II/histidine kinase"/>
    <property type="match status" value="1"/>
</dbReference>
<dbReference type="Pfam" id="PF00672">
    <property type="entry name" value="HAMP"/>
    <property type="match status" value="1"/>
</dbReference>
<dbReference type="InterPro" id="IPR050351">
    <property type="entry name" value="BphY/WalK/GraS-like"/>
</dbReference>
<dbReference type="Pfam" id="PF02518">
    <property type="entry name" value="HATPase_c"/>
    <property type="match status" value="1"/>
</dbReference>
<dbReference type="InterPro" id="IPR036890">
    <property type="entry name" value="HATPase_C_sf"/>
</dbReference>
<evidence type="ECO:0000313" key="16">
    <source>
        <dbReference type="EMBL" id="MBB6670721.1"/>
    </source>
</evidence>
<protein>
    <recommendedName>
        <fullName evidence="4">histidine kinase</fullName>
        <ecNumber evidence="4">2.7.13.3</ecNumber>
    </recommendedName>
</protein>
<evidence type="ECO:0000259" key="15">
    <source>
        <dbReference type="PROSITE" id="PS50885"/>
    </source>
</evidence>
<dbReference type="Gene3D" id="3.30.565.10">
    <property type="entry name" value="Histidine kinase-like ATPase, C-terminal domain"/>
    <property type="match status" value="1"/>
</dbReference>
<dbReference type="EC" id="2.7.13.3" evidence="4"/>
<dbReference type="Proteomes" id="UP000547209">
    <property type="component" value="Unassembled WGS sequence"/>
</dbReference>
<keyword evidence="9" id="KW-0418">Kinase</keyword>
<comment type="catalytic activity">
    <reaction evidence="1">
        <text>ATP + protein L-histidine = ADP + protein N-phospho-L-histidine.</text>
        <dbReference type="EC" id="2.7.13.3"/>
    </reaction>
</comment>
<evidence type="ECO:0000256" key="12">
    <source>
        <dbReference type="ARBA" id="ARBA00023136"/>
    </source>
</evidence>
<dbReference type="InterPro" id="IPR003661">
    <property type="entry name" value="HisK_dim/P_dom"/>
</dbReference>
<comment type="caution">
    <text evidence="16">The sequence shown here is derived from an EMBL/GenBank/DDBJ whole genome shotgun (WGS) entry which is preliminary data.</text>
</comment>
<dbReference type="Pfam" id="PF00512">
    <property type="entry name" value="HisKA"/>
    <property type="match status" value="1"/>
</dbReference>
<dbReference type="SMART" id="SM00304">
    <property type="entry name" value="HAMP"/>
    <property type="match status" value="1"/>
</dbReference>
<feature type="transmembrane region" description="Helical" evidence="13">
    <location>
        <begin position="164"/>
        <end position="186"/>
    </location>
</feature>
<keyword evidence="13" id="KW-0812">Transmembrane</keyword>
<evidence type="ECO:0000259" key="14">
    <source>
        <dbReference type="PROSITE" id="PS50109"/>
    </source>
</evidence>
<dbReference type="PRINTS" id="PR00344">
    <property type="entry name" value="BCTRLSENSOR"/>
</dbReference>
<dbReference type="PANTHER" id="PTHR42878">
    <property type="entry name" value="TWO-COMPONENT HISTIDINE KINASE"/>
    <property type="match status" value="1"/>
</dbReference>
<gene>
    <name evidence="16" type="ORF">H7C19_08460</name>
</gene>
<dbReference type="FunFam" id="1.10.287.130:FF:000001">
    <property type="entry name" value="Two-component sensor histidine kinase"/>
    <property type="match status" value="1"/>
</dbReference>
<keyword evidence="13" id="KW-1133">Transmembrane helix</keyword>
<evidence type="ECO:0000256" key="8">
    <source>
        <dbReference type="ARBA" id="ARBA00022741"/>
    </source>
</evidence>